<dbReference type="PROSITE" id="PS51725">
    <property type="entry name" value="ABM"/>
    <property type="match status" value="1"/>
</dbReference>
<evidence type="ECO:0000256" key="2">
    <source>
        <dbReference type="ARBA" id="ARBA00018486"/>
    </source>
</evidence>
<reference evidence="4 5" key="1">
    <citation type="journal article" date="2016" name="Front. Microbiol.">
        <title>Comprehensive Phylogenetic Analysis of Bovine Non-aureus Staphylococci Species Based on Whole-Genome Sequencing.</title>
        <authorList>
            <person name="Naushad S."/>
            <person name="Barkema H.W."/>
            <person name="Luby C."/>
            <person name="Condas L.A."/>
            <person name="Nobrega D.B."/>
            <person name="Carson D.A."/>
            <person name="De Buck J."/>
        </authorList>
    </citation>
    <scope>NUCLEOTIDE SEQUENCE [LARGE SCALE GENOMIC DNA]</scope>
    <source>
        <strain evidence="4 5">SNUC 1388</strain>
    </source>
</reference>
<dbReference type="InterPro" id="IPR007138">
    <property type="entry name" value="ABM_dom"/>
</dbReference>
<sequence>MITINAIMKVNPAQRENYLELVKPLVEGANNESGSLFYQHFEQTNEPNTFAFIERYEDEAAVEAHNNSAHFQQFFKEVSQYLVEKPEIKVLQDKA</sequence>
<evidence type="ECO:0000256" key="1">
    <source>
        <dbReference type="ARBA" id="ARBA00009267"/>
    </source>
</evidence>
<comment type="caution">
    <text evidence="4">The sequence shown here is derived from an EMBL/GenBank/DDBJ whole genome shotgun (WGS) entry which is preliminary data.</text>
</comment>
<accession>A0A2T4T0L5</accession>
<protein>
    <recommendedName>
        <fullName evidence="2">Signal transduction protein TRAP</fullName>
    </recommendedName>
    <alternativeName>
        <fullName evidence="3">Target of RNAIII-activating protein</fullName>
    </alternativeName>
</protein>
<evidence type="ECO:0000256" key="3">
    <source>
        <dbReference type="ARBA" id="ARBA00032861"/>
    </source>
</evidence>
<dbReference type="Proteomes" id="UP000283576">
    <property type="component" value="Unassembled WGS sequence"/>
</dbReference>
<keyword evidence="4" id="KW-0560">Oxidoreductase</keyword>
<proteinExistence type="inferred from homology"/>
<gene>
    <name evidence="4" type="ORF">BUZ01_04200</name>
</gene>
<name>A0A2T4T0L5_STAGA</name>
<keyword evidence="4" id="KW-0503">Monooxygenase</keyword>
<dbReference type="RefSeq" id="WP_107512941.1">
    <property type="nucleotide sequence ID" value="NZ_CP069082.1"/>
</dbReference>
<dbReference type="Gene3D" id="3.30.70.100">
    <property type="match status" value="1"/>
</dbReference>
<dbReference type="EMBL" id="QXRZ01000002">
    <property type="protein sequence ID" value="RIL43834.1"/>
    <property type="molecule type" value="Genomic_DNA"/>
</dbReference>
<evidence type="ECO:0000313" key="4">
    <source>
        <dbReference type="EMBL" id="RIL43834.1"/>
    </source>
</evidence>
<dbReference type="PANTHER" id="PTHR33336:SF3">
    <property type="entry name" value="ABM DOMAIN-CONTAINING PROTEIN"/>
    <property type="match status" value="1"/>
</dbReference>
<comment type="similarity">
    <text evidence="1">Belongs to the TRAP family.</text>
</comment>
<dbReference type="InterPro" id="IPR011008">
    <property type="entry name" value="Dimeric_a/b-barrel"/>
</dbReference>
<organism evidence="4 5">
    <name type="scientific">Staphylococcus gallinarum</name>
    <dbReference type="NCBI Taxonomy" id="1293"/>
    <lineage>
        <taxon>Bacteria</taxon>
        <taxon>Bacillati</taxon>
        <taxon>Bacillota</taxon>
        <taxon>Bacilli</taxon>
        <taxon>Bacillales</taxon>
        <taxon>Staphylococcaceae</taxon>
        <taxon>Staphylococcus</taxon>
    </lineage>
</organism>
<dbReference type="SUPFAM" id="SSF54909">
    <property type="entry name" value="Dimeric alpha+beta barrel"/>
    <property type="match status" value="1"/>
</dbReference>
<dbReference type="GO" id="GO:0004497">
    <property type="term" value="F:monooxygenase activity"/>
    <property type="evidence" value="ECO:0007669"/>
    <property type="project" value="UniProtKB-KW"/>
</dbReference>
<dbReference type="AlphaFoldDB" id="A0A2T4T0L5"/>
<evidence type="ECO:0000313" key="5">
    <source>
        <dbReference type="Proteomes" id="UP000283576"/>
    </source>
</evidence>
<dbReference type="Pfam" id="PF03992">
    <property type="entry name" value="ABM"/>
    <property type="match status" value="1"/>
</dbReference>
<dbReference type="PANTHER" id="PTHR33336">
    <property type="entry name" value="QUINOL MONOOXYGENASE YGIN-RELATED"/>
    <property type="match status" value="1"/>
</dbReference>
<dbReference type="InterPro" id="IPR050744">
    <property type="entry name" value="AI-2_Isomerase_LsrG"/>
</dbReference>
<dbReference type="GeneID" id="93844236"/>